<feature type="signal peptide" evidence="1">
    <location>
        <begin position="1"/>
        <end position="22"/>
    </location>
</feature>
<organism evidence="2 3">
    <name type="scientific">Roseovarius litorisediminis</name>
    <dbReference type="NCBI Taxonomy" id="1312363"/>
    <lineage>
        <taxon>Bacteria</taxon>
        <taxon>Pseudomonadati</taxon>
        <taxon>Pseudomonadota</taxon>
        <taxon>Alphaproteobacteria</taxon>
        <taxon>Rhodobacterales</taxon>
        <taxon>Roseobacteraceae</taxon>
        <taxon>Roseovarius</taxon>
    </lineage>
</organism>
<protein>
    <recommendedName>
        <fullName evidence="4">Copper chaperone PCu(A)C</fullName>
    </recommendedName>
</protein>
<dbReference type="RefSeq" id="WP_085893406.1">
    <property type="nucleotide sequence ID" value="NZ_FWFL01000009.1"/>
</dbReference>
<proteinExistence type="predicted"/>
<dbReference type="AlphaFoldDB" id="A0A1Y5TAI4"/>
<dbReference type="Proteomes" id="UP000193827">
    <property type="component" value="Unassembled WGS sequence"/>
</dbReference>
<gene>
    <name evidence="2" type="ORF">PEL8287_03185</name>
</gene>
<dbReference type="InterPro" id="IPR007410">
    <property type="entry name" value="LpqE-like"/>
</dbReference>
<accession>A0A1Y5TAI4</accession>
<evidence type="ECO:0000313" key="3">
    <source>
        <dbReference type="Proteomes" id="UP000193827"/>
    </source>
</evidence>
<evidence type="ECO:0000313" key="2">
    <source>
        <dbReference type="EMBL" id="SLN59081.1"/>
    </source>
</evidence>
<dbReference type="InterPro" id="IPR058248">
    <property type="entry name" value="Lxx211020-like"/>
</dbReference>
<dbReference type="PANTHER" id="PTHR36302">
    <property type="entry name" value="BLR7088 PROTEIN"/>
    <property type="match status" value="1"/>
</dbReference>
<feature type="chain" id="PRO_5013255271" description="Copper chaperone PCu(A)C" evidence="1">
    <location>
        <begin position="23"/>
        <end position="157"/>
    </location>
</feature>
<evidence type="ECO:0008006" key="4">
    <source>
        <dbReference type="Google" id="ProtNLM"/>
    </source>
</evidence>
<evidence type="ECO:0000256" key="1">
    <source>
        <dbReference type="SAM" id="SignalP"/>
    </source>
</evidence>
<keyword evidence="3" id="KW-1185">Reference proteome</keyword>
<dbReference type="OrthoDB" id="9796962at2"/>
<sequence>MSFKSTVLAAMTAATLALPAFAQDIMILDSYARSASPVAKSGAAFLVIENRSDQDDRLIGVASPAAKLVQMHTHTQNSEGVMQMRHVKEGFALPGEGMIMMERGGNHVMFMGLNVPFKQGDLIPLTLTFEKAGDIKVEVPVDLERQPGMGHKHKNTE</sequence>
<reference evidence="2 3" key="1">
    <citation type="submission" date="2017-03" db="EMBL/GenBank/DDBJ databases">
        <authorList>
            <person name="Afonso C.L."/>
            <person name="Miller P.J."/>
            <person name="Scott M.A."/>
            <person name="Spackman E."/>
            <person name="Goraichik I."/>
            <person name="Dimitrov K.M."/>
            <person name="Suarez D.L."/>
            <person name="Swayne D.E."/>
        </authorList>
    </citation>
    <scope>NUCLEOTIDE SEQUENCE [LARGE SCALE GENOMIC DNA]</scope>
    <source>
        <strain evidence="2 3">CECT 8287</strain>
    </source>
</reference>
<dbReference type="SUPFAM" id="SSF110087">
    <property type="entry name" value="DR1885-like metal-binding protein"/>
    <property type="match status" value="1"/>
</dbReference>
<name>A0A1Y5TAI4_9RHOB</name>
<dbReference type="Gene3D" id="2.60.40.1890">
    <property type="entry name" value="PCu(A)C copper chaperone"/>
    <property type="match status" value="1"/>
</dbReference>
<dbReference type="InterPro" id="IPR036182">
    <property type="entry name" value="PCuAC_sf"/>
</dbReference>
<dbReference type="EMBL" id="FWFL01000009">
    <property type="protein sequence ID" value="SLN59081.1"/>
    <property type="molecule type" value="Genomic_DNA"/>
</dbReference>
<dbReference type="PANTHER" id="PTHR36302:SF1">
    <property type="entry name" value="COPPER CHAPERONE PCU(A)C"/>
    <property type="match status" value="1"/>
</dbReference>
<dbReference type="Pfam" id="PF04314">
    <property type="entry name" value="PCuAC"/>
    <property type="match status" value="1"/>
</dbReference>
<keyword evidence="1" id="KW-0732">Signal</keyword>